<feature type="domain" description="Arginyl tRNA synthetase N-terminal" evidence="12">
    <location>
        <begin position="85"/>
        <end position="172"/>
    </location>
</feature>
<dbReference type="GO" id="GO:0005524">
    <property type="term" value="F:ATP binding"/>
    <property type="evidence" value="ECO:0007669"/>
    <property type="project" value="UniProtKB-KW"/>
</dbReference>
<keyword evidence="6 10" id="KW-0648">Protein biosynthesis</keyword>
<evidence type="ECO:0000256" key="2">
    <source>
        <dbReference type="ARBA" id="ARBA00012837"/>
    </source>
</evidence>
<comment type="similarity">
    <text evidence="1 10">Belongs to the class-I aminoacyl-tRNA synthetase family.</text>
</comment>
<evidence type="ECO:0000256" key="3">
    <source>
        <dbReference type="ARBA" id="ARBA00022598"/>
    </source>
</evidence>
<evidence type="ECO:0000256" key="10">
    <source>
        <dbReference type="RuleBase" id="RU363038"/>
    </source>
</evidence>
<evidence type="ECO:0000256" key="8">
    <source>
        <dbReference type="ARBA" id="ARBA00033033"/>
    </source>
</evidence>
<dbReference type="PRINTS" id="PR01038">
    <property type="entry name" value="TRNASYNTHARG"/>
</dbReference>
<evidence type="ECO:0000256" key="5">
    <source>
        <dbReference type="ARBA" id="ARBA00022840"/>
    </source>
</evidence>
<dbReference type="PROSITE" id="PS00178">
    <property type="entry name" value="AA_TRNA_LIGASE_I"/>
    <property type="match status" value="1"/>
</dbReference>
<dbReference type="Gene3D" id="3.40.50.620">
    <property type="entry name" value="HUPs"/>
    <property type="match status" value="1"/>
</dbReference>
<dbReference type="InterPro" id="IPR035684">
    <property type="entry name" value="ArgRS_core"/>
</dbReference>
<keyword evidence="11" id="KW-0175">Coiled coil</keyword>
<evidence type="ECO:0000313" key="14">
    <source>
        <dbReference type="Proteomes" id="UP001497497"/>
    </source>
</evidence>
<sequence length="311" mass="35490">MATEEEKLTSAVLRVEKAEKEMERLQAELAAVSDPAKLLSEGYASPELEKLRVENQKLKFQKNHLKSYLAEEEKRVRDYALDIRGIVEDVFKYAISAAFPELADPTILVVPSTKFDDYQCNSAMPIAQQLGALSGKKVNPRDVAQAIVAKLPETKFFEKVDIAGPGFINVALRKEFVSKELTFLLTHGVKPPKIERKRVVIDYSSPNIAKEMHVGHLRSTIIGESLSRLLEWVGHDVLRLNHLGDWGTQFGMLIAYLIEKYPNLLKEKPPIEDLQAFYQESKVRFDSDEDFKRRAYDYVVKLQSKDPFTYQ</sequence>
<dbReference type="GO" id="GO:0005737">
    <property type="term" value="C:cytoplasm"/>
    <property type="evidence" value="ECO:0007669"/>
    <property type="project" value="InterPro"/>
</dbReference>
<proteinExistence type="inferred from homology"/>
<dbReference type="Proteomes" id="UP001497497">
    <property type="component" value="Unassembled WGS sequence"/>
</dbReference>
<dbReference type="Gene3D" id="3.30.1360.70">
    <property type="entry name" value="Arginyl tRNA synthetase N-terminal domain"/>
    <property type="match status" value="1"/>
</dbReference>
<evidence type="ECO:0000256" key="6">
    <source>
        <dbReference type="ARBA" id="ARBA00022917"/>
    </source>
</evidence>
<dbReference type="PANTHER" id="PTHR11956:SF5">
    <property type="entry name" value="ARGININE--TRNA LIGASE, CYTOPLASMIC"/>
    <property type="match status" value="1"/>
</dbReference>
<feature type="coiled-coil region" evidence="11">
    <location>
        <begin position="1"/>
        <end position="35"/>
    </location>
</feature>
<dbReference type="InterPro" id="IPR014729">
    <property type="entry name" value="Rossmann-like_a/b/a_fold"/>
</dbReference>
<keyword evidence="4 10" id="KW-0547">Nucleotide-binding</keyword>
<evidence type="ECO:0000313" key="13">
    <source>
        <dbReference type="EMBL" id="CAL1526025.1"/>
    </source>
</evidence>
<dbReference type="SUPFAM" id="SSF52374">
    <property type="entry name" value="Nucleotidylyl transferase"/>
    <property type="match status" value="1"/>
</dbReference>
<keyword evidence="5 10" id="KW-0067">ATP-binding</keyword>
<evidence type="ECO:0000256" key="9">
    <source>
        <dbReference type="ARBA" id="ARBA00049339"/>
    </source>
</evidence>
<dbReference type="EMBL" id="CAXITT010000001">
    <property type="protein sequence ID" value="CAL1526025.1"/>
    <property type="molecule type" value="Genomic_DNA"/>
</dbReference>
<dbReference type="FunFam" id="3.30.1360.70:FF:000002">
    <property type="entry name" value="arginine--tRNA ligase, cytoplasmic"/>
    <property type="match status" value="1"/>
</dbReference>
<evidence type="ECO:0000256" key="7">
    <source>
        <dbReference type="ARBA" id="ARBA00023146"/>
    </source>
</evidence>
<dbReference type="Pfam" id="PF00750">
    <property type="entry name" value="tRNA-synt_1d"/>
    <property type="match status" value="1"/>
</dbReference>
<evidence type="ECO:0000256" key="1">
    <source>
        <dbReference type="ARBA" id="ARBA00005594"/>
    </source>
</evidence>
<comment type="caution">
    <text evidence="13">The sequence shown here is derived from an EMBL/GenBank/DDBJ whole genome shotgun (WGS) entry which is preliminary data.</text>
</comment>
<dbReference type="SMART" id="SM01016">
    <property type="entry name" value="Arg_tRNA_synt_N"/>
    <property type="match status" value="1"/>
</dbReference>
<organism evidence="13 14">
    <name type="scientific">Lymnaea stagnalis</name>
    <name type="common">Great pond snail</name>
    <name type="synonym">Helix stagnalis</name>
    <dbReference type="NCBI Taxonomy" id="6523"/>
    <lineage>
        <taxon>Eukaryota</taxon>
        <taxon>Metazoa</taxon>
        <taxon>Spiralia</taxon>
        <taxon>Lophotrochozoa</taxon>
        <taxon>Mollusca</taxon>
        <taxon>Gastropoda</taxon>
        <taxon>Heterobranchia</taxon>
        <taxon>Euthyneura</taxon>
        <taxon>Panpulmonata</taxon>
        <taxon>Hygrophila</taxon>
        <taxon>Lymnaeoidea</taxon>
        <taxon>Lymnaeidae</taxon>
        <taxon>Lymnaea</taxon>
    </lineage>
</organism>
<evidence type="ECO:0000259" key="12">
    <source>
        <dbReference type="SMART" id="SM01016"/>
    </source>
</evidence>
<dbReference type="EC" id="6.1.1.19" evidence="2"/>
<dbReference type="InterPro" id="IPR005148">
    <property type="entry name" value="Arg-tRNA-synth_N"/>
</dbReference>
<evidence type="ECO:0000256" key="4">
    <source>
        <dbReference type="ARBA" id="ARBA00022741"/>
    </source>
</evidence>
<dbReference type="Pfam" id="PF03485">
    <property type="entry name" value="Arg_tRNA_synt_N"/>
    <property type="match status" value="1"/>
</dbReference>
<dbReference type="InterPro" id="IPR036695">
    <property type="entry name" value="Arg-tRNA-synth_N_sf"/>
</dbReference>
<dbReference type="GO" id="GO:0006420">
    <property type="term" value="P:arginyl-tRNA aminoacylation"/>
    <property type="evidence" value="ECO:0007669"/>
    <property type="project" value="InterPro"/>
</dbReference>
<keyword evidence="14" id="KW-1185">Reference proteome</keyword>
<keyword evidence="7 10" id="KW-0030">Aminoacyl-tRNA synthetase</keyword>
<dbReference type="PANTHER" id="PTHR11956">
    <property type="entry name" value="ARGINYL-TRNA SYNTHETASE"/>
    <property type="match status" value="1"/>
</dbReference>
<dbReference type="AlphaFoldDB" id="A0AAV2GX56"/>
<comment type="catalytic activity">
    <reaction evidence="9">
        <text>tRNA(Arg) + L-arginine + ATP = L-arginyl-tRNA(Arg) + AMP + diphosphate</text>
        <dbReference type="Rhea" id="RHEA:20301"/>
        <dbReference type="Rhea" id="RHEA-COMP:9658"/>
        <dbReference type="Rhea" id="RHEA-COMP:9673"/>
        <dbReference type="ChEBI" id="CHEBI:30616"/>
        <dbReference type="ChEBI" id="CHEBI:32682"/>
        <dbReference type="ChEBI" id="CHEBI:33019"/>
        <dbReference type="ChEBI" id="CHEBI:78442"/>
        <dbReference type="ChEBI" id="CHEBI:78513"/>
        <dbReference type="ChEBI" id="CHEBI:456215"/>
        <dbReference type="EC" id="6.1.1.19"/>
    </reaction>
</comment>
<gene>
    <name evidence="13" type="ORF">GSLYS_00000202001</name>
</gene>
<keyword evidence="3 10" id="KW-0436">Ligase</keyword>
<dbReference type="GO" id="GO:0004814">
    <property type="term" value="F:arginine-tRNA ligase activity"/>
    <property type="evidence" value="ECO:0007669"/>
    <property type="project" value="UniProtKB-EC"/>
</dbReference>
<evidence type="ECO:0000256" key="11">
    <source>
        <dbReference type="SAM" id="Coils"/>
    </source>
</evidence>
<protein>
    <recommendedName>
        <fullName evidence="2">arginine--tRNA ligase</fullName>
        <ecNumber evidence="2">6.1.1.19</ecNumber>
    </recommendedName>
    <alternativeName>
        <fullName evidence="8">Arginyl-tRNA synthetase</fullName>
    </alternativeName>
</protein>
<dbReference type="SUPFAM" id="SSF55190">
    <property type="entry name" value="Arginyl-tRNA synthetase (ArgRS), N-terminal 'additional' domain"/>
    <property type="match status" value="1"/>
</dbReference>
<feature type="non-terminal residue" evidence="13">
    <location>
        <position position="311"/>
    </location>
</feature>
<accession>A0AAV2GX56</accession>
<dbReference type="InterPro" id="IPR001278">
    <property type="entry name" value="Arg-tRNA-ligase"/>
</dbReference>
<reference evidence="13 14" key="1">
    <citation type="submission" date="2024-04" db="EMBL/GenBank/DDBJ databases">
        <authorList>
            <consortium name="Genoscope - CEA"/>
            <person name="William W."/>
        </authorList>
    </citation>
    <scope>NUCLEOTIDE SEQUENCE [LARGE SCALE GENOMIC DNA]</scope>
</reference>
<dbReference type="InterPro" id="IPR001412">
    <property type="entry name" value="aa-tRNA-synth_I_CS"/>
</dbReference>
<name>A0AAV2GX56_LYMST</name>